<dbReference type="GO" id="GO:0032991">
    <property type="term" value="C:protein-containing complex"/>
    <property type="evidence" value="ECO:0007669"/>
    <property type="project" value="UniProtKB-ARBA"/>
</dbReference>
<dbReference type="FunFam" id="1.25.40.430:FF:000003">
    <property type="entry name" value="Checkpoint serine/threonine-protein kinase BUB1"/>
    <property type="match status" value="1"/>
</dbReference>
<dbReference type="InterPro" id="IPR011009">
    <property type="entry name" value="Kinase-like_dom_sf"/>
</dbReference>
<name>A0A1S3I650_LINAN</name>
<accession>A0A1S3I650</accession>
<evidence type="ECO:0000256" key="3">
    <source>
        <dbReference type="ARBA" id="ARBA00022741"/>
    </source>
</evidence>
<feature type="domain" description="Protein kinase" evidence="11">
    <location>
        <begin position="1004"/>
        <end position="1316"/>
    </location>
</feature>
<dbReference type="PROSITE" id="PS51489">
    <property type="entry name" value="BUB1_N"/>
    <property type="match status" value="1"/>
</dbReference>
<dbReference type="PROSITE" id="PS00108">
    <property type="entry name" value="PROTEIN_KINASE_ST"/>
    <property type="match status" value="1"/>
</dbReference>
<feature type="compositionally biased region" description="Basic and acidic residues" evidence="9">
    <location>
        <begin position="826"/>
        <end position="836"/>
    </location>
</feature>
<feature type="region of interest" description="Disordered" evidence="9">
    <location>
        <begin position="226"/>
        <end position="247"/>
    </location>
</feature>
<keyword evidence="2" id="KW-0158">Chromosome</keyword>
<evidence type="ECO:0000256" key="4">
    <source>
        <dbReference type="ARBA" id="ARBA00022838"/>
    </source>
</evidence>
<dbReference type="InterPro" id="IPR015661">
    <property type="entry name" value="Bub1/Mad3"/>
</dbReference>
<dbReference type="Pfam" id="PF00069">
    <property type="entry name" value="Pkinase"/>
    <property type="match status" value="1"/>
</dbReference>
<dbReference type="SUPFAM" id="SSF56112">
    <property type="entry name" value="Protein kinase-like (PK-like)"/>
    <property type="match status" value="1"/>
</dbReference>
<dbReference type="PANTHER" id="PTHR14030">
    <property type="entry name" value="MITOTIC CHECKPOINT SERINE/THREONINE-PROTEIN KINASE BUB1"/>
    <property type="match status" value="1"/>
</dbReference>
<keyword evidence="10" id="KW-0812">Transmembrane</keyword>
<dbReference type="KEGG" id="lak:106161034"/>
<evidence type="ECO:0000259" key="12">
    <source>
        <dbReference type="PROSITE" id="PS51489"/>
    </source>
</evidence>
<dbReference type="Gene3D" id="1.25.40.430">
    <property type="match status" value="1"/>
</dbReference>
<keyword evidence="3 7" id="KW-0547">Nucleotide-binding</keyword>
<dbReference type="STRING" id="7574.A0A1S3I650"/>
<evidence type="ECO:0000313" key="14">
    <source>
        <dbReference type="RefSeq" id="XP_013393321.1"/>
    </source>
</evidence>
<dbReference type="InterPro" id="IPR008271">
    <property type="entry name" value="Ser/Thr_kinase_AS"/>
</dbReference>
<dbReference type="GO" id="GO:0005524">
    <property type="term" value="F:ATP binding"/>
    <property type="evidence" value="ECO:0007669"/>
    <property type="project" value="UniProtKB-UniRule"/>
</dbReference>
<keyword evidence="6" id="KW-0137">Centromere</keyword>
<feature type="region of interest" description="Disordered" evidence="9">
    <location>
        <begin position="809"/>
        <end position="900"/>
    </location>
</feature>
<evidence type="ECO:0000256" key="2">
    <source>
        <dbReference type="ARBA" id="ARBA00022454"/>
    </source>
</evidence>
<keyword evidence="5 7" id="KW-0067">ATP-binding</keyword>
<evidence type="ECO:0000256" key="1">
    <source>
        <dbReference type="ARBA" id="ARBA00004629"/>
    </source>
</evidence>
<evidence type="ECO:0000256" key="8">
    <source>
        <dbReference type="SAM" id="Coils"/>
    </source>
</evidence>
<keyword evidence="8" id="KW-0175">Coiled coil</keyword>
<dbReference type="GeneID" id="106161034"/>
<feature type="compositionally biased region" description="Polar residues" evidence="9">
    <location>
        <begin position="512"/>
        <end position="526"/>
    </location>
</feature>
<gene>
    <name evidence="14" type="primary">LOC106161034</name>
</gene>
<dbReference type="InterPro" id="IPR013212">
    <property type="entry name" value="Mad3/Bub1_I"/>
</dbReference>
<dbReference type="GO" id="GO:0051754">
    <property type="term" value="P:meiotic sister chromatid cohesion, centromeric"/>
    <property type="evidence" value="ECO:0007669"/>
    <property type="project" value="TreeGrafter"/>
</dbReference>
<keyword evidence="4" id="KW-0995">Kinetochore</keyword>
<dbReference type="SMART" id="SM00220">
    <property type="entry name" value="S_TKc"/>
    <property type="match status" value="1"/>
</dbReference>
<reference evidence="14" key="1">
    <citation type="submission" date="2025-08" db="UniProtKB">
        <authorList>
            <consortium name="RefSeq"/>
        </authorList>
    </citation>
    <scope>IDENTIFICATION</scope>
    <source>
        <tissue evidence="14">Gonads</tissue>
    </source>
</reference>
<keyword evidence="13" id="KW-1185">Reference proteome</keyword>
<keyword evidence="10" id="KW-1133">Transmembrane helix</keyword>
<feature type="region of interest" description="Disordered" evidence="9">
    <location>
        <begin position="496"/>
        <end position="605"/>
    </location>
</feature>
<dbReference type="SMART" id="SM00777">
    <property type="entry name" value="Mad3_BUB1_I"/>
    <property type="match status" value="1"/>
</dbReference>
<dbReference type="GO" id="GO:0005634">
    <property type="term" value="C:nucleus"/>
    <property type="evidence" value="ECO:0007669"/>
    <property type="project" value="TreeGrafter"/>
</dbReference>
<evidence type="ECO:0000256" key="6">
    <source>
        <dbReference type="ARBA" id="ARBA00023328"/>
    </source>
</evidence>
<dbReference type="Gene3D" id="6.10.130.20">
    <property type="match status" value="1"/>
</dbReference>
<feature type="coiled-coil region" evidence="8">
    <location>
        <begin position="407"/>
        <end position="482"/>
    </location>
</feature>
<dbReference type="Proteomes" id="UP000085678">
    <property type="component" value="Unplaced"/>
</dbReference>
<organism evidence="13 14">
    <name type="scientific">Lingula anatina</name>
    <name type="common">Brachiopod</name>
    <name type="synonym">Lingula unguis</name>
    <dbReference type="NCBI Taxonomy" id="7574"/>
    <lineage>
        <taxon>Eukaryota</taxon>
        <taxon>Metazoa</taxon>
        <taxon>Spiralia</taxon>
        <taxon>Lophotrochozoa</taxon>
        <taxon>Brachiopoda</taxon>
        <taxon>Linguliformea</taxon>
        <taxon>Lingulata</taxon>
        <taxon>Lingulida</taxon>
        <taxon>Linguloidea</taxon>
        <taxon>Lingulidae</taxon>
        <taxon>Lingula</taxon>
    </lineage>
</organism>
<sequence length="1316" mass="148897">MMNNSLDGGVPNEWELSKENVQPLKQGRKFSSLNAALQPHSGDQQAKLKEQKQMFESELRTYSGDDPLDVWFRYVKWTEQNFPKGGKDGNLQAILQRCVTIYKDDPRYTNDHRYIECWVKFASLCNEPLEIYNFLYNQGIGCQLAVFYMAWAAEYEQAGNTKKADAVYKDGIQRGAQPTERMLQQHSEFQARVARRSAGDMMETGDQEETAEEQRVTLGALRPVGKRGAVGSTRTGGAKGGSQGGLRLQMPSVQSQIGPSFQVYNDENASAGASLPPQTGEYVSAPTKPEVYRKENEQKAGVWTSAKVKQRSVPVVPVSEVAQHSRPAFSVHVDENADQPMTTPRKMPEVGNQVLSARKPSKPADPLQSISQFHQEDPNMRPMYCKEKIYVSTEEFSFEELRAARWKAKMRRRKEKEMEERRKMLERQEEELLRQREERLRLEQQLFEQQRREMEERQRQIIQQQQEQFEKERLRQQQLMEQELQKKFQEQLQFNRQAPTQAASGAGPITGHKTNSFRDTSLSRQLPFNEMNPGGNVLAKEQPANSSLNSTRTPNFNTSSNTSVSSTSTAKQRSVGPSPDSGAFNPFRGSARNTPLKGSLTAPSPTVNTREAMQVVMGMFNNTLDIEKNLGWSAAPKEDEEDDFNMDDDEFGAQFAATSTKKVSAFVPVDAPFTIFDDQAQDTENKCDQPAQTPEDDTKENKPPFGHQTVPKRQGLSGVLQPATDVPCIPLEEQKRMMGEEEEEEQEQEQMEGTQRSDIHHYDMTFAPQGGPSNFAAAARLASTPFNPLGDHPSFNALPLSTIRPSALDSDRTDISETTNTSKHFSVFEDENKPDKNNCGSASRAQVAEGAKSPEGIFQMPSEMQNSKTGLSPIMEQSDEEVKSSRSHSQGSSVASSQHSMHELLNLQNHARQPPPRDHLRDHARHQIDMSTYIAPEDLDEKTVNILSMSIAIDPYDPFDEELVARFLRRLPTPVSSFHNYHAIQEEMPEITAGTAVSLDDDLYSVDALLGEGGFAKVYRVSLLDSTDIGDLDGGDQKYVMKVQKPPCPWEFYICTELHKRLSTVPGPDVRSSVMSIEDGYFFQDGSILVNKMYTNGTLLTLANTYKMKHMSMCESLAMYLTIQLLRIVEQIHQSQIIHGDIKPDNFLLLDLPHLPDSRDPEVIFGATPSMKLIDFGRSIDMTMFPAGTTFLAKVNTSGFQCIEMKTDMPWTYQTDLFGIVGTIHVLIFGGYMNVFQTNGRWKTTNTVKRWWKQDLWKRFFDRLLNVPSCDELPNLGDIRREFEQCFMTIIEGKRVEFNDEVKRISVSHFELNTHR</sequence>
<evidence type="ECO:0000256" key="9">
    <source>
        <dbReference type="SAM" id="MobiDB-lite"/>
    </source>
</evidence>
<proteinExistence type="predicted"/>
<feature type="compositionally biased region" description="Low complexity" evidence="9">
    <location>
        <begin position="549"/>
        <end position="569"/>
    </location>
</feature>
<evidence type="ECO:0000256" key="5">
    <source>
        <dbReference type="ARBA" id="ARBA00022840"/>
    </source>
</evidence>
<dbReference type="InParanoid" id="A0A1S3I650"/>
<feature type="binding site" evidence="7">
    <location>
        <position position="1042"/>
    </location>
    <ligand>
        <name>ATP</name>
        <dbReference type="ChEBI" id="CHEBI:30616"/>
    </ligand>
</feature>
<dbReference type="Pfam" id="PF08311">
    <property type="entry name" value="Mad3_BUB1_I"/>
    <property type="match status" value="1"/>
</dbReference>
<dbReference type="OrthoDB" id="248495at2759"/>
<dbReference type="PROSITE" id="PS50011">
    <property type="entry name" value="PROTEIN_KINASE_DOM"/>
    <property type="match status" value="1"/>
</dbReference>
<dbReference type="CDD" id="cd13981">
    <property type="entry name" value="STKc_Bub1_BubR1"/>
    <property type="match status" value="1"/>
</dbReference>
<dbReference type="PROSITE" id="PS00107">
    <property type="entry name" value="PROTEIN_KINASE_ATP"/>
    <property type="match status" value="1"/>
</dbReference>
<dbReference type="GO" id="GO:0000776">
    <property type="term" value="C:kinetochore"/>
    <property type="evidence" value="ECO:0007669"/>
    <property type="project" value="UniProtKB-KW"/>
</dbReference>
<evidence type="ECO:0000256" key="10">
    <source>
        <dbReference type="SAM" id="Phobius"/>
    </source>
</evidence>
<evidence type="ECO:0000256" key="7">
    <source>
        <dbReference type="PROSITE-ProRule" id="PRU10141"/>
    </source>
</evidence>
<dbReference type="PANTHER" id="PTHR14030:SF4">
    <property type="entry name" value="BUB1 KINASE, ISOFORM A-RELATED"/>
    <property type="match status" value="1"/>
</dbReference>
<evidence type="ECO:0000259" key="11">
    <source>
        <dbReference type="PROSITE" id="PS50011"/>
    </source>
</evidence>
<feature type="compositionally biased region" description="Low complexity" evidence="9">
    <location>
        <begin position="887"/>
        <end position="899"/>
    </location>
</feature>
<dbReference type="FunCoup" id="A0A1S3I650">
    <property type="interactions" value="63"/>
</dbReference>
<dbReference type="Gene3D" id="1.10.510.10">
    <property type="entry name" value="Transferase(Phosphotransferase) domain 1"/>
    <property type="match status" value="1"/>
</dbReference>
<dbReference type="GO" id="GO:0004672">
    <property type="term" value="F:protein kinase activity"/>
    <property type="evidence" value="ECO:0007669"/>
    <property type="project" value="InterPro"/>
</dbReference>
<protein>
    <submittedName>
        <fullName evidence="14">Mitotic checkpoint serine/threonine-protein kinase BUB1-like</fullName>
    </submittedName>
</protein>
<evidence type="ECO:0000313" key="13">
    <source>
        <dbReference type="Proteomes" id="UP000085678"/>
    </source>
</evidence>
<dbReference type="InterPro" id="IPR017441">
    <property type="entry name" value="Protein_kinase_ATP_BS"/>
</dbReference>
<comment type="subcellular location">
    <subcellularLocation>
        <location evidence="1">Chromosome</location>
        <location evidence="1">Centromere</location>
        <location evidence="1">Kinetochore</location>
    </subcellularLocation>
</comment>
<dbReference type="RefSeq" id="XP_013393321.1">
    <property type="nucleotide sequence ID" value="XM_013537867.1"/>
</dbReference>
<feature type="region of interest" description="Disordered" evidence="9">
    <location>
        <begin position="677"/>
        <end position="724"/>
    </location>
</feature>
<feature type="transmembrane region" description="Helical" evidence="10">
    <location>
        <begin position="1217"/>
        <end position="1236"/>
    </location>
</feature>
<feature type="domain" description="BUB1 N-terminal" evidence="12">
    <location>
        <begin position="55"/>
        <end position="216"/>
    </location>
</feature>
<dbReference type="GO" id="GO:0007094">
    <property type="term" value="P:mitotic spindle assembly checkpoint signaling"/>
    <property type="evidence" value="ECO:0007669"/>
    <property type="project" value="InterPro"/>
</dbReference>
<dbReference type="InterPro" id="IPR000719">
    <property type="entry name" value="Prot_kinase_dom"/>
</dbReference>
<keyword evidence="10" id="KW-0472">Membrane</keyword>